<dbReference type="EMBL" id="FNNI01000003">
    <property type="protein sequence ID" value="SDW88151.1"/>
    <property type="molecule type" value="Genomic_DNA"/>
</dbReference>
<sequence>MIFATLGPSGSNHELVLQRYLHVRQPPDADIRLFEDFDDAFQALTEHRVDFVLQVSAHPSHSDCVGKYMNRAHIVDTFIAASKPLALLCRREIARPTTLGLQPATRHYTDLSGWTTQIEEPSIVRVAEGLLEGRYDAGITAEEFARQHPGRFYMQQRLGAARDAWILFSHRPLDETWILWPEAPVTRLFR</sequence>
<name>A0A1H2X5U1_9GAMM</name>
<dbReference type="STRING" id="574349.SAMN05443545_103108"/>
<evidence type="ECO:0008006" key="3">
    <source>
        <dbReference type="Google" id="ProtNLM"/>
    </source>
</evidence>
<dbReference type="AlphaFoldDB" id="A0A1H2X5U1"/>
<protein>
    <recommendedName>
        <fullName evidence="3">LysR substrate binding domain-containing protein</fullName>
    </recommendedName>
</protein>
<dbReference type="Proteomes" id="UP000198500">
    <property type="component" value="Unassembled WGS sequence"/>
</dbReference>
<reference evidence="1 2" key="1">
    <citation type="submission" date="2016-10" db="EMBL/GenBank/DDBJ databases">
        <authorList>
            <person name="de Groot N.N."/>
        </authorList>
    </citation>
    <scope>NUCLEOTIDE SEQUENCE [LARGE SCALE GENOMIC DNA]</scope>
    <source>
        <strain evidence="1 2">DSM 19219</strain>
    </source>
</reference>
<dbReference type="RefSeq" id="WP_092568704.1">
    <property type="nucleotide sequence ID" value="NZ_BMXH01000004.1"/>
</dbReference>
<evidence type="ECO:0000313" key="2">
    <source>
        <dbReference type="Proteomes" id="UP000198500"/>
    </source>
</evidence>
<keyword evidence="2" id="KW-1185">Reference proteome</keyword>
<dbReference type="OrthoDB" id="4098114at2"/>
<organism evidence="1 2">
    <name type="scientific">Aidingimonas halophila</name>
    <dbReference type="NCBI Taxonomy" id="574349"/>
    <lineage>
        <taxon>Bacteria</taxon>
        <taxon>Pseudomonadati</taxon>
        <taxon>Pseudomonadota</taxon>
        <taxon>Gammaproteobacteria</taxon>
        <taxon>Oceanospirillales</taxon>
        <taxon>Halomonadaceae</taxon>
        <taxon>Aidingimonas</taxon>
    </lineage>
</organism>
<gene>
    <name evidence="1" type="ORF">SAMN05443545_103108</name>
</gene>
<evidence type="ECO:0000313" key="1">
    <source>
        <dbReference type="EMBL" id="SDW88151.1"/>
    </source>
</evidence>
<proteinExistence type="predicted"/>
<accession>A0A1H2X5U1</accession>